<keyword evidence="5" id="KW-0378">Hydrolase</keyword>
<evidence type="ECO:0000256" key="7">
    <source>
        <dbReference type="ARBA" id="ARBA00023098"/>
    </source>
</evidence>
<dbReference type="InterPro" id="IPR051238">
    <property type="entry name" value="GDSL_esterase/lipase"/>
</dbReference>
<evidence type="ECO:0000256" key="6">
    <source>
        <dbReference type="ARBA" id="ARBA00022963"/>
    </source>
</evidence>
<keyword evidence="8" id="KW-0812">Transmembrane</keyword>
<keyword evidence="3" id="KW-0964">Secreted</keyword>
<dbReference type="GO" id="GO:0016788">
    <property type="term" value="F:hydrolase activity, acting on ester bonds"/>
    <property type="evidence" value="ECO:0007669"/>
    <property type="project" value="InterPro"/>
</dbReference>
<keyword evidence="8" id="KW-0472">Membrane</keyword>
<dbReference type="Gene3D" id="3.40.50.1110">
    <property type="entry name" value="SGNH hydrolase"/>
    <property type="match status" value="1"/>
</dbReference>
<evidence type="ECO:0000313" key="9">
    <source>
        <dbReference type="EMBL" id="RZC71707.1"/>
    </source>
</evidence>
<protein>
    <recommendedName>
        <fullName evidence="11">GDSL esterase/lipase</fullName>
    </recommendedName>
</protein>
<keyword evidence="7" id="KW-0443">Lipid metabolism</keyword>
<evidence type="ECO:0000313" key="10">
    <source>
        <dbReference type="Proteomes" id="UP000316621"/>
    </source>
</evidence>
<dbReference type="Proteomes" id="UP000316621">
    <property type="component" value="Chromosome 7"/>
</dbReference>
<dbReference type="Gramene" id="RZC71707">
    <property type="protein sequence ID" value="RZC71707"/>
    <property type="gene ID" value="C5167_034868"/>
</dbReference>
<evidence type="ECO:0008006" key="11">
    <source>
        <dbReference type="Google" id="ProtNLM"/>
    </source>
</evidence>
<evidence type="ECO:0000256" key="2">
    <source>
        <dbReference type="ARBA" id="ARBA00008668"/>
    </source>
</evidence>
<feature type="transmembrane region" description="Helical" evidence="8">
    <location>
        <begin position="12"/>
        <end position="32"/>
    </location>
</feature>
<keyword evidence="10" id="KW-1185">Reference proteome</keyword>
<dbReference type="OMA" id="TRNINCN"/>
<organism evidence="9 10">
    <name type="scientific">Papaver somniferum</name>
    <name type="common">Opium poppy</name>
    <dbReference type="NCBI Taxonomy" id="3469"/>
    <lineage>
        <taxon>Eukaryota</taxon>
        <taxon>Viridiplantae</taxon>
        <taxon>Streptophyta</taxon>
        <taxon>Embryophyta</taxon>
        <taxon>Tracheophyta</taxon>
        <taxon>Spermatophyta</taxon>
        <taxon>Magnoliopsida</taxon>
        <taxon>Ranunculales</taxon>
        <taxon>Papaveraceae</taxon>
        <taxon>Papaveroideae</taxon>
        <taxon>Papaver</taxon>
    </lineage>
</organism>
<evidence type="ECO:0000256" key="5">
    <source>
        <dbReference type="ARBA" id="ARBA00022801"/>
    </source>
</evidence>
<keyword evidence="4" id="KW-0732">Signal</keyword>
<evidence type="ECO:0000256" key="1">
    <source>
        <dbReference type="ARBA" id="ARBA00004613"/>
    </source>
</evidence>
<name>A0A4Y7KFS2_PAPSO</name>
<dbReference type="PANTHER" id="PTHR45650">
    <property type="entry name" value="GDSL-LIKE LIPASE/ACYLHYDROLASE-RELATED"/>
    <property type="match status" value="1"/>
</dbReference>
<comment type="subcellular location">
    <subcellularLocation>
        <location evidence="1">Secreted</location>
    </subcellularLocation>
</comment>
<sequence>MHSQTLTRNINCNLVIMKFSSMFILFYTFLLAQTCQFSSASQGLASVHAKNKLVPAVYVFGDSLVDSGNNNYLKTSAKVNYTPYGVDFPNGVATGRFTDGYTVVDFLAKWLGLSYIPPYMSLSEEERSQTTTGINYASGAAGILP</sequence>
<dbReference type="InterPro" id="IPR001087">
    <property type="entry name" value="GDSL"/>
</dbReference>
<proteinExistence type="inferred from homology"/>
<gene>
    <name evidence="9" type="ORF">C5167_034868</name>
</gene>
<reference evidence="9 10" key="1">
    <citation type="journal article" date="2018" name="Science">
        <title>The opium poppy genome and morphinan production.</title>
        <authorList>
            <person name="Guo L."/>
            <person name="Winzer T."/>
            <person name="Yang X."/>
            <person name="Li Y."/>
            <person name="Ning Z."/>
            <person name="He Z."/>
            <person name="Teodor R."/>
            <person name="Lu Y."/>
            <person name="Bowser T.A."/>
            <person name="Graham I.A."/>
            <person name="Ye K."/>
        </authorList>
    </citation>
    <scope>NUCLEOTIDE SEQUENCE [LARGE SCALE GENOMIC DNA]</scope>
    <source>
        <strain evidence="10">cv. HN1</strain>
        <tissue evidence="9">Leaves</tissue>
    </source>
</reference>
<dbReference type="PANTHER" id="PTHR45650:SF5">
    <property type="entry name" value="GDSL-LIKE LIPASE_ACYLHYDROLASE"/>
    <property type="match status" value="1"/>
</dbReference>
<dbReference type="InterPro" id="IPR036514">
    <property type="entry name" value="SGNH_hydro_sf"/>
</dbReference>
<evidence type="ECO:0000256" key="4">
    <source>
        <dbReference type="ARBA" id="ARBA00022729"/>
    </source>
</evidence>
<evidence type="ECO:0000256" key="8">
    <source>
        <dbReference type="SAM" id="Phobius"/>
    </source>
</evidence>
<comment type="similarity">
    <text evidence="2">Belongs to the 'GDSL' lipolytic enzyme family.</text>
</comment>
<dbReference type="EMBL" id="CM010721">
    <property type="protein sequence ID" value="RZC71707.1"/>
    <property type="molecule type" value="Genomic_DNA"/>
</dbReference>
<dbReference type="GO" id="GO:0005576">
    <property type="term" value="C:extracellular region"/>
    <property type="evidence" value="ECO:0007669"/>
    <property type="project" value="UniProtKB-SubCell"/>
</dbReference>
<evidence type="ECO:0000256" key="3">
    <source>
        <dbReference type="ARBA" id="ARBA00022525"/>
    </source>
</evidence>
<dbReference type="AlphaFoldDB" id="A0A4Y7KFS2"/>
<keyword evidence="6" id="KW-0442">Lipid degradation</keyword>
<dbReference type="GO" id="GO:0016042">
    <property type="term" value="P:lipid catabolic process"/>
    <property type="evidence" value="ECO:0007669"/>
    <property type="project" value="UniProtKB-KW"/>
</dbReference>
<accession>A0A4Y7KFS2</accession>
<keyword evidence="8" id="KW-1133">Transmembrane helix</keyword>
<dbReference type="Pfam" id="PF00657">
    <property type="entry name" value="Lipase_GDSL"/>
    <property type="match status" value="1"/>
</dbReference>